<organism evidence="2 3">
    <name type="scientific">Megaselia scalaris</name>
    <name type="common">Humpbacked fly</name>
    <name type="synonym">Phora scalaris</name>
    <dbReference type="NCBI Taxonomy" id="36166"/>
    <lineage>
        <taxon>Eukaryota</taxon>
        <taxon>Metazoa</taxon>
        <taxon>Ecdysozoa</taxon>
        <taxon>Arthropoda</taxon>
        <taxon>Hexapoda</taxon>
        <taxon>Insecta</taxon>
        <taxon>Pterygota</taxon>
        <taxon>Neoptera</taxon>
        <taxon>Endopterygota</taxon>
        <taxon>Diptera</taxon>
        <taxon>Brachycera</taxon>
        <taxon>Muscomorpha</taxon>
        <taxon>Platypezoidea</taxon>
        <taxon>Phoridae</taxon>
        <taxon>Megaseliini</taxon>
        <taxon>Megaselia</taxon>
    </lineage>
</organism>
<dbReference type="HOGENOM" id="CLU_2309176_0_0_1"/>
<feature type="signal peptide" evidence="1">
    <location>
        <begin position="1"/>
        <end position="25"/>
    </location>
</feature>
<keyword evidence="3" id="KW-1185">Reference proteome</keyword>
<protein>
    <recommendedName>
        <fullName evidence="4">Secreted protein</fullName>
    </recommendedName>
</protein>
<proteinExistence type="predicted"/>
<evidence type="ECO:0008006" key="4">
    <source>
        <dbReference type="Google" id="ProtNLM"/>
    </source>
</evidence>
<dbReference type="Proteomes" id="UP000015102">
    <property type="component" value="Unassembled WGS sequence"/>
</dbReference>
<dbReference type="EMBL" id="CAQQ02385699">
    <property type="status" value="NOT_ANNOTATED_CDS"/>
    <property type="molecule type" value="Genomic_DNA"/>
</dbReference>
<evidence type="ECO:0000256" key="1">
    <source>
        <dbReference type="SAM" id="SignalP"/>
    </source>
</evidence>
<sequence length="100" mass="11468">MTQWLFAFKNYFLLNVSLILPRTTTEFPELPAECCLLLKILKVFFGNVDVEMGHRTASKVEVILYRLSYTWLNKTIHAAAGQVSVRHAPSKGAAHIWRFT</sequence>
<name>T1H089_MEGSC</name>
<reference evidence="2" key="2">
    <citation type="submission" date="2015-06" db="UniProtKB">
        <authorList>
            <consortium name="EnsemblMetazoa"/>
        </authorList>
    </citation>
    <scope>IDENTIFICATION</scope>
</reference>
<dbReference type="AlphaFoldDB" id="T1H089"/>
<feature type="chain" id="PRO_5004588636" description="Secreted protein" evidence="1">
    <location>
        <begin position="26"/>
        <end position="100"/>
    </location>
</feature>
<evidence type="ECO:0000313" key="3">
    <source>
        <dbReference type="Proteomes" id="UP000015102"/>
    </source>
</evidence>
<dbReference type="EMBL" id="CAQQ02385700">
    <property type="status" value="NOT_ANNOTATED_CDS"/>
    <property type="molecule type" value="Genomic_DNA"/>
</dbReference>
<reference evidence="3" key="1">
    <citation type="submission" date="2013-02" db="EMBL/GenBank/DDBJ databases">
        <authorList>
            <person name="Hughes D."/>
        </authorList>
    </citation>
    <scope>NUCLEOTIDE SEQUENCE</scope>
    <source>
        <strain>Durham</strain>
        <strain evidence="3">NC isolate 2 -- Noor lab</strain>
    </source>
</reference>
<evidence type="ECO:0000313" key="2">
    <source>
        <dbReference type="EnsemblMetazoa" id="MESCA009562-PA"/>
    </source>
</evidence>
<keyword evidence="1" id="KW-0732">Signal</keyword>
<accession>T1H089</accession>
<dbReference type="EnsemblMetazoa" id="MESCA009562-RA">
    <property type="protein sequence ID" value="MESCA009562-PA"/>
    <property type="gene ID" value="MESCA009562"/>
</dbReference>